<dbReference type="AlphaFoldDB" id="A0A318IVH2"/>
<dbReference type="OrthoDB" id="9768004at2"/>
<keyword evidence="1" id="KW-0472">Membrane</keyword>
<evidence type="ECO:0000259" key="2">
    <source>
        <dbReference type="Pfam" id="PF03781"/>
    </source>
</evidence>
<gene>
    <name evidence="3" type="ORF">DFR42_10819</name>
</gene>
<proteinExistence type="predicted"/>
<dbReference type="InterPro" id="IPR005532">
    <property type="entry name" value="SUMF_dom"/>
</dbReference>
<keyword evidence="1" id="KW-0812">Transmembrane</keyword>
<dbReference type="PANTHER" id="PTHR23150:SF19">
    <property type="entry name" value="FORMYLGLYCINE-GENERATING ENZYME"/>
    <property type="match status" value="1"/>
</dbReference>
<comment type="caution">
    <text evidence="3">The sequence shown here is derived from an EMBL/GenBank/DDBJ whole genome shotgun (WGS) entry which is preliminary data.</text>
</comment>
<dbReference type="Proteomes" id="UP000247792">
    <property type="component" value="Unassembled WGS sequence"/>
</dbReference>
<dbReference type="PANTHER" id="PTHR23150">
    <property type="entry name" value="SULFATASE MODIFYING FACTOR 1, 2"/>
    <property type="match status" value="1"/>
</dbReference>
<accession>A0A318IVH2</accession>
<feature type="transmembrane region" description="Helical" evidence="1">
    <location>
        <begin position="7"/>
        <end position="25"/>
    </location>
</feature>
<dbReference type="RefSeq" id="WP_110256933.1">
    <property type="nucleotide sequence ID" value="NZ_QJKB01000008.1"/>
</dbReference>
<dbReference type="SUPFAM" id="SSF56436">
    <property type="entry name" value="C-type lectin-like"/>
    <property type="match status" value="1"/>
</dbReference>
<protein>
    <submittedName>
        <fullName evidence="3">Formylglycine-generating enzyme required for sulfatase activity</fullName>
    </submittedName>
</protein>
<dbReference type="InterPro" id="IPR051043">
    <property type="entry name" value="Sulfatase_Mod_Factor_Kinase"/>
</dbReference>
<dbReference type="InterPro" id="IPR016187">
    <property type="entry name" value="CTDL_fold"/>
</dbReference>
<sequence>MSKTRQIYITIAAIILVAVFALAFLKKPAVAEKADSKVQVTPAVPTQCATPADLADKKNAPHPGMAWIPAGRFDMGDSKYPEELPVQEVAVEGFWMDKTEVSNADFAAFVKATGYVTVAERPVDASLHPGLPEDMRKPGAVVFVMPKDADVNGPASQWWRYIPGANWRHPGGPDTTITGKENFPVVTVTYEDALAYAKWKGHSLPTEAQWEWAARGGQAQAGMDHDQPKNANTWQGLFPVQNSGDDGFVGLAPVACYAPNAYGLHDMIGNVWEMTADTFTPDHASLRSPDQPAKRNDAAASHVIKGGSYLCAPNYCVRYRTGARHEQEDDLAASHLGFRTILQAAPPNRN</sequence>
<name>A0A318IVH2_9BURK</name>
<dbReference type="GO" id="GO:0120147">
    <property type="term" value="F:formylglycine-generating oxidase activity"/>
    <property type="evidence" value="ECO:0007669"/>
    <property type="project" value="TreeGrafter"/>
</dbReference>
<evidence type="ECO:0000313" key="4">
    <source>
        <dbReference type="Proteomes" id="UP000247792"/>
    </source>
</evidence>
<evidence type="ECO:0000313" key="3">
    <source>
        <dbReference type="EMBL" id="PXX40186.1"/>
    </source>
</evidence>
<dbReference type="InterPro" id="IPR042095">
    <property type="entry name" value="SUMF_sf"/>
</dbReference>
<dbReference type="Gene3D" id="3.90.1580.10">
    <property type="entry name" value="paralog of FGE (formylglycine-generating enzyme)"/>
    <property type="match status" value="1"/>
</dbReference>
<reference evidence="3 4" key="1">
    <citation type="submission" date="2018-05" db="EMBL/GenBank/DDBJ databases">
        <title>Genomic Encyclopedia of Type Strains, Phase IV (KMG-IV): sequencing the most valuable type-strain genomes for metagenomic binning, comparative biology and taxonomic classification.</title>
        <authorList>
            <person name="Goeker M."/>
        </authorList>
    </citation>
    <scope>NUCLEOTIDE SEQUENCE [LARGE SCALE GENOMIC DNA]</scope>
    <source>
        <strain evidence="3 4">DSM 19792</strain>
    </source>
</reference>
<dbReference type="EMBL" id="QJKB01000008">
    <property type="protein sequence ID" value="PXX40186.1"/>
    <property type="molecule type" value="Genomic_DNA"/>
</dbReference>
<keyword evidence="1" id="KW-1133">Transmembrane helix</keyword>
<evidence type="ECO:0000256" key="1">
    <source>
        <dbReference type="SAM" id="Phobius"/>
    </source>
</evidence>
<dbReference type="Pfam" id="PF03781">
    <property type="entry name" value="FGE-sulfatase"/>
    <property type="match status" value="1"/>
</dbReference>
<organism evidence="3 4">
    <name type="scientific">Undibacterium pigrum</name>
    <dbReference type="NCBI Taxonomy" id="401470"/>
    <lineage>
        <taxon>Bacteria</taxon>
        <taxon>Pseudomonadati</taxon>
        <taxon>Pseudomonadota</taxon>
        <taxon>Betaproteobacteria</taxon>
        <taxon>Burkholderiales</taxon>
        <taxon>Oxalobacteraceae</taxon>
        <taxon>Undibacterium</taxon>
    </lineage>
</organism>
<feature type="domain" description="Sulfatase-modifying factor enzyme-like" evidence="2">
    <location>
        <begin position="63"/>
        <end position="341"/>
    </location>
</feature>
<keyword evidence="4" id="KW-1185">Reference proteome</keyword>